<evidence type="ECO:0000256" key="2">
    <source>
        <dbReference type="ARBA" id="ARBA00023163"/>
    </source>
</evidence>
<feature type="region of interest" description="Disordered" evidence="4">
    <location>
        <begin position="1"/>
        <end position="43"/>
    </location>
</feature>
<name>A0ABP0C2V3_9PEZI</name>
<sequence length="660" mass="73073">MEAKLAASPSQSTTSASLASTSSPSTTSTLHPNNSSTTLFPPTFSPVSKPQWRGIYVDTAHLGRRSYYGPSSSFYFVSRIGSYLGNVLQQPLASELMQLRGPSKRVHRDEEETTDPNEYPPTIKESCGFLSRPQEEALFRLFWEGYHCLVPIVDEVDFRRHYASLWEPTRKCRRPSPLVDIILALCLQYGYAYIPPAVTGSTDSTAGTCLDDATSAGRWYYRRSQYLILADLESPSIATVQSYIFAISYLCCASFQNMSHILAAQAIRTAQVLGLHTEPAIDLPYGERELRKRIWWTLWIMDTKISSKLGRPFLVDGSQVTATMYSDSIEAASYNGATLGSHNGVTWLTYALQNNQMYLAFVDVFHVLWENFGIIIHRKGLSCVYTDADAVEECAKIIAPKMSVMKAWAENVPSELKMRRRSGASPYCTNCLAVEINTLAPTWLQRQSVCLELSYHNALVNLTRPFITFYSHPGTYSPAAEHLATTCVDHAVSFMLIMHQIVTESDLMNNWSEYFSMQWNTAITLVGFVLAYPIHQATLKARRALDKAIIVFDFYGASFAVSADAAAITRDLAAKADMLAGRATNSSIGTPTTTSASGSVAPAPLIWGTSVNPVTAMAEDLAWLDPSQQDGFSQFMDWALSVDASSSFERFFNPANVSAL</sequence>
<dbReference type="InterPro" id="IPR007219">
    <property type="entry name" value="XnlR_reg_dom"/>
</dbReference>
<dbReference type="Pfam" id="PF04082">
    <property type="entry name" value="Fungal_trans"/>
    <property type="match status" value="1"/>
</dbReference>
<dbReference type="Proteomes" id="UP001642482">
    <property type="component" value="Unassembled WGS sequence"/>
</dbReference>
<evidence type="ECO:0000259" key="5">
    <source>
        <dbReference type="SMART" id="SM00906"/>
    </source>
</evidence>
<accession>A0ABP0C2V3</accession>
<dbReference type="PANTHER" id="PTHR47424">
    <property type="entry name" value="REGULATORY PROTEIN GAL4"/>
    <property type="match status" value="1"/>
</dbReference>
<feature type="domain" description="Xylanolytic transcriptional activator regulatory" evidence="5">
    <location>
        <begin position="259"/>
        <end position="331"/>
    </location>
</feature>
<evidence type="ECO:0000256" key="4">
    <source>
        <dbReference type="SAM" id="MobiDB-lite"/>
    </source>
</evidence>
<keyword evidence="3" id="KW-0539">Nucleus</keyword>
<gene>
    <name evidence="6" type="ORF">SEUCBS140593_005947</name>
</gene>
<feature type="region of interest" description="Disordered" evidence="4">
    <location>
        <begin position="100"/>
        <end position="122"/>
    </location>
</feature>
<keyword evidence="1" id="KW-0805">Transcription regulation</keyword>
<dbReference type="PANTHER" id="PTHR47424:SF12">
    <property type="entry name" value="TRANSCRIPTION FACTOR ASQA"/>
    <property type="match status" value="1"/>
</dbReference>
<dbReference type="SMART" id="SM00906">
    <property type="entry name" value="Fungal_trans"/>
    <property type="match status" value="1"/>
</dbReference>
<protein>
    <recommendedName>
        <fullName evidence="5">Xylanolytic transcriptional activator regulatory domain-containing protein</fullName>
    </recommendedName>
</protein>
<proteinExistence type="predicted"/>
<reference evidence="6 7" key="1">
    <citation type="submission" date="2024-01" db="EMBL/GenBank/DDBJ databases">
        <authorList>
            <person name="Allen C."/>
            <person name="Tagirdzhanova G."/>
        </authorList>
    </citation>
    <scope>NUCLEOTIDE SEQUENCE [LARGE SCALE GENOMIC DNA]</scope>
</reference>
<keyword evidence="7" id="KW-1185">Reference proteome</keyword>
<dbReference type="CDD" id="cd12148">
    <property type="entry name" value="fungal_TF_MHR"/>
    <property type="match status" value="1"/>
</dbReference>
<comment type="caution">
    <text evidence="6">The sequence shown here is derived from an EMBL/GenBank/DDBJ whole genome shotgun (WGS) entry which is preliminary data.</text>
</comment>
<evidence type="ECO:0000313" key="7">
    <source>
        <dbReference type="Proteomes" id="UP001642482"/>
    </source>
</evidence>
<evidence type="ECO:0000256" key="3">
    <source>
        <dbReference type="ARBA" id="ARBA00023242"/>
    </source>
</evidence>
<evidence type="ECO:0000256" key="1">
    <source>
        <dbReference type="ARBA" id="ARBA00023015"/>
    </source>
</evidence>
<dbReference type="InterPro" id="IPR051127">
    <property type="entry name" value="Fungal_SecMet_Regulators"/>
</dbReference>
<dbReference type="EMBL" id="CAWUHD010000061">
    <property type="protein sequence ID" value="CAK7225576.1"/>
    <property type="molecule type" value="Genomic_DNA"/>
</dbReference>
<feature type="compositionally biased region" description="Low complexity" evidence="4">
    <location>
        <begin position="1"/>
        <end position="39"/>
    </location>
</feature>
<organism evidence="6 7">
    <name type="scientific">Sporothrix eucalyptigena</name>
    <dbReference type="NCBI Taxonomy" id="1812306"/>
    <lineage>
        <taxon>Eukaryota</taxon>
        <taxon>Fungi</taxon>
        <taxon>Dikarya</taxon>
        <taxon>Ascomycota</taxon>
        <taxon>Pezizomycotina</taxon>
        <taxon>Sordariomycetes</taxon>
        <taxon>Sordariomycetidae</taxon>
        <taxon>Ophiostomatales</taxon>
        <taxon>Ophiostomataceae</taxon>
        <taxon>Sporothrix</taxon>
    </lineage>
</organism>
<keyword evidence="2" id="KW-0804">Transcription</keyword>
<evidence type="ECO:0000313" key="6">
    <source>
        <dbReference type="EMBL" id="CAK7225576.1"/>
    </source>
</evidence>